<dbReference type="EMBL" id="HACG01002512">
    <property type="protein sequence ID" value="CEK49377.1"/>
    <property type="molecule type" value="Transcribed_RNA"/>
</dbReference>
<evidence type="ECO:0000313" key="1">
    <source>
        <dbReference type="EMBL" id="CEK49377.1"/>
    </source>
</evidence>
<sequence length="127" mass="14984">FIISLSNRRTQDKTTIKMAATGINEHYEACQKQNFMNQQAFRKLIFLDKYGSNRYDDNPDTIEGNLKFGTVQAEQNTVQQNSREKMYRQQEMAGSNPKFCKTKQHQFLTYSAKMKGRFTTINYCQQW</sequence>
<reference evidence="1" key="1">
    <citation type="submission" date="2014-12" db="EMBL/GenBank/DDBJ databases">
        <title>Insight into the proteome of Arion vulgaris.</title>
        <authorList>
            <person name="Aradska J."/>
            <person name="Bulat T."/>
            <person name="Smidak R."/>
            <person name="Sarate P."/>
            <person name="Gangsoo J."/>
            <person name="Sialana F."/>
            <person name="Bilban M."/>
            <person name="Lubec G."/>
        </authorList>
    </citation>
    <scope>NUCLEOTIDE SEQUENCE</scope>
    <source>
        <tissue evidence="1">Skin</tissue>
    </source>
</reference>
<name>A0A0B6XZ97_9EUPU</name>
<proteinExistence type="predicted"/>
<gene>
    <name evidence="1" type="primary">ORF7523</name>
</gene>
<dbReference type="AlphaFoldDB" id="A0A0B6XZ97"/>
<feature type="non-terminal residue" evidence="1">
    <location>
        <position position="1"/>
    </location>
</feature>
<protein>
    <submittedName>
        <fullName evidence="1">Uncharacterized protein</fullName>
    </submittedName>
</protein>
<organism evidence="1">
    <name type="scientific">Arion vulgaris</name>
    <dbReference type="NCBI Taxonomy" id="1028688"/>
    <lineage>
        <taxon>Eukaryota</taxon>
        <taxon>Metazoa</taxon>
        <taxon>Spiralia</taxon>
        <taxon>Lophotrochozoa</taxon>
        <taxon>Mollusca</taxon>
        <taxon>Gastropoda</taxon>
        <taxon>Heterobranchia</taxon>
        <taxon>Euthyneura</taxon>
        <taxon>Panpulmonata</taxon>
        <taxon>Eupulmonata</taxon>
        <taxon>Stylommatophora</taxon>
        <taxon>Helicina</taxon>
        <taxon>Arionoidea</taxon>
        <taxon>Arionidae</taxon>
        <taxon>Arion</taxon>
    </lineage>
</organism>
<accession>A0A0B6XZ97</accession>